<comment type="caution">
    <text evidence="1">The sequence shown here is derived from an EMBL/GenBank/DDBJ whole genome shotgun (WGS) entry which is preliminary data.</text>
</comment>
<reference evidence="1" key="2">
    <citation type="journal article" date="2021" name="PeerJ">
        <title>Extensive microbial diversity within the chicken gut microbiome revealed by metagenomics and culture.</title>
        <authorList>
            <person name="Gilroy R."/>
            <person name="Ravi A."/>
            <person name="Getino M."/>
            <person name="Pursley I."/>
            <person name="Horton D.L."/>
            <person name="Alikhan N.F."/>
            <person name="Baker D."/>
            <person name="Gharbi K."/>
            <person name="Hall N."/>
            <person name="Watson M."/>
            <person name="Adriaenssens E.M."/>
            <person name="Foster-Nyarko E."/>
            <person name="Jarju S."/>
            <person name="Secka A."/>
            <person name="Antonio M."/>
            <person name="Oren A."/>
            <person name="Chaudhuri R.R."/>
            <person name="La Ragione R."/>
            <person name="Hildebrand F."/>
            <person name="Pallen M.J."/>
        </authorList>
    </citation>
    <scope>NUCLEOTIDE SEQUENCE</scope>
    <source>
        <strain evidence="1">11159</strain>
    </source>
</reference>
<dbReference type="EMBL" id="JADIMY010000063">
    <property type="protein sequence ID" value="MBO8427492.1"/>
    <property type="molecule type" value="Genomic_DNA"/>
</dbReference>
<gene>
    <name evidence="1" type="ORF">IAC58_02920</name>
</gene>
<protein>
    <submittedName>
        <fullName evidence="1">Uncharacterized protein</fullName>
    </submittedName>
</protein>
<reference evidence="1" key="1">
    <citation type="submission" date="2020-10" db="EMBL/GenBank/DDBJ databases">
        <authorList>
            <person name="Gilroy R."/>
        </authorList>
    </citation>
    <scope>NUCLEOTIDE SEQUENCE</scope>
    <source>
        <strain evidence="1">11159</strain>
    </source>
</reference>
<dbReference type="AlphaFoldDB" id="A0A9D9GX42"/>
<accession>A0A9D9GX42</accession>
<dbReference type="Proteomes" id="UP000823613">
    <property type="component" value="Unassembled WGS sequence"/>
</dbReference>
<organism evidence="1 2">
    <name type="scientific">Candidatus Onthovivens merdipullorum</name>
    <dbReference type="NCBI Taxonomy" id="2840889"/>
    <lineage>
        <taxon>Bacteria</taxon>
        <taxon>Bacillati</taxon>
        <taxon>Bacillota</taxon>
        <taxon>Bacilli</taxon>
        <taxon>Bacillales</taxon>
        <taxon>Candidatus Onthovivens</taxon>
    </lineage>
</organism>
<sequence>MKLNSAENMEFPLVEIENGYVVFKLDKEHTPIAYQNRLEELIGCGLTKQEAEEAILTERIHLEIYYSKDSGLFAVDCEAVEAGTIYNPYTGELLEKPTI</sequence>
<proteinExistence type="predicted"/>
<name>A0A9D9GX42_9BACL</name>
<evidence type="ECO:0000313" key="1">
    <source>
        <dbReference type="EMBL" id="MBO8427492.1"/>
    </source>
</evidence>
<evidence type="ECO:0000313" key="2">
    <source>
        <dbReference type="Proteomes" id="UP000823613"/>
    </source>
</evidence>